<keyword evidence="1" id="KW-0812">Transmembrane</keyword>
<evidence type="ECO:0000313" key="3">
    <source>
        <dbReference type="Proteomes" id="UP000054023"/>
    </source>
</evidence>
<keyword evidence="3" id="KW-1185">Reference proteome</keyword>
<keyword evidence="1" id="KW-0472">Membrane</keyword>
<keyword evidence="1" id="KW-1133">Transmembrane helix</keyword>
<protein>
    <submittedName>
        <fullName evidence="2">Uncharacterized protein</fullName>
    </submittedName>
</protein>
<dbReference type="AlphaFoldDB" id="A0A0W8IFZ4"/>
<evidence type="ECO:0000313" key="2">
    <source>
        <dbReference type="EMBL" id="KUG58946.1"/>
    </source>
</evidence>
<name>A0A0W8IFZ4_9MICC</name>
<feature type="transmembrane region" description="Helical" evidence="1">
    <location>
        <begin position="15"/>
        <end position="33"/>
    </location>
</feature>
<comment type="caution">
    <text evidence="2">The sequence shown here is derived from an EMBL/GenBank/DDBJ whole genome shotgun (WGS) entry which is preliminary data.</text>
</comment>
<dbReference type="STRING" id="317018.AVL63_02680"/>
<proteinExistence type="predicted"/>
<dbReference type="RefSeq" id="WP_058888629.1">
    <property type="nucleotide sequence ID" value="NZ_LQBM01000003.1"/>
</dbReference>
<dbReference type="EMBL" id="LQBM01000003">
    <property type="protein sequence ID" value="KUG58946.1"/>
    <property type="molecule type" value="Genomic_DNA"/>
</dbReference>
<organism evidence="2 3">
    <name type="scientific">Nesterenkonia jeotgali</name>
    <dbReference type="NCBI Taxonomy" id="317018"/>
    <lineage>
        <taxon>Bacteria</taxon>
        <taxon>Bacillati</taxon>
        <taxon>Actinomycetota</taxon>
        <taxon>Actinomycetes</taxon>
        <taxon>Micrococcales</taxon>
        <taxon>Micrococcaceae</taxon>
        <taxon>Nesterenkonia</taxon>
    </lineage>
</organism>
<dbReference type="Proteomes" id="UP000054023">
    <property type="component" value="Unassembled WGS sequence"/>
</dbReference>
<reference evidence="3" key="1">
    <citation type="submission" date="2015-12" db="EMBL/GenBank/DDBJ databases">
        <authorList>
            <person name="Nair G.R."/>
            <person name="Kaur G."/>
            <person name="Mayilraj S."/>
        </authorList>
    </citation>
    <scope>NUCLEOTIDE SEQUENCE [LARGE SCALE GENOMIC DNA]</scope>
    <source>
        <strain evidence="3">CD08_7</strain>
    </source>
</reference>
<feature type="transmembrane region" description="Helical" evidence="1">
    <location>
        <begin position="39"/>
        <end position="57"/>
    </location>
</feature>
<accession>A0A0W8IFZ4</accession>
<sequence length="65" mass="6903">MTAPPPHVAAYRQRTILWTLATLAGVLLFALNIHTDPHVSLIGAFLTGAIGVPGLLLDQAQEQTT</sequence>
<gene>
    <name evidence="2" type="ORF">AVL63_02680</name>
</gene>
<evidence type="ECO:0000256" key="1">
    <source>
        <dbReference type="SAM" id="Phobius"/>
    </source>
</evidence>